<organism evidence="1">
    <name type="scientific">Opuntia streptacantha</name>
    <name type="common">Prickly pear cactus</name>
    <name type="synonym">Opuntia cardona</name>
    <dbReference type="NCBI Taxonomy" id="393608"/>
    <lineage>
        <taxon>Eukaryota</taxon>
        <taxon>Viridiplantae</taxon>
        <taxon>Streptophyta</taxon>
        <taxon>Embryophyta</taxon>
        <taxon>Tracheophyta</taxon>
        <taxon>Spermatophyta</taxon>
        <taxon>Magnoliopsida</taxon>
        <taxon>eudicotyledons</taxon>
        <taxon>Gunneridae</taxon>
        <taxon>Pentapetalae</taxon>
        <taxon>Caryophyllales</taxon>
        <taxon>Cactineae</taxon>
        <taxon>Cactaceae</taxon>
        <taxon>Opuntioideae</taxon>
        <taxon>Opuntia</taxon>
    </lineage>
</organism>
<accession>A0A7C9ALY6</accession>
<reference evidence="1" key="1">
    <citation type="journal article" date="2013" name="J. Plant Res.">
        <title>Effect of fungi and light on seed germination of three Opuntia species from semiarid lands of central Mexico.</title>
        <authorList>
            <person name="Delgado-Sanchez P."/>
            <person name="Jimenez-Bremont J.F."/>
            <person name="Guerrero-Gonzalez Mde L."/>
            <person name="Flores J."/>
        </authorList>
    </citation>
    <scope>NUCLEOTIDE SEQUENCE</scope>
    <source>
        <tissue evidence="1">Cladode</tissue>
    </source>
</reference>
<name>A0A7C9ALY6_OPUST</name>
<sequence length="107" mass="12345">MLAIFKILIKKESKKKRKQIKGKGILIAYIVNQIINKFPSYDLPETAIPCCLAFNLFQVCTSCCGPPSLNRLQKKLQSQNNNFDNIFFREKNPSYGKMGPILFPFIW</sequence>
<dbReference type="AlphaFoldDB" id="A0A7C9ALY6"/>
<evidence type="ECO:0000313" key="1">
    <source>
        <dbReference type="EMBL" id="MBA4669593.1"/>
    </source>
</evidence>
<proteinExistence type="predicted"/>
<dbReference type="EMBL" id="GISG01244417">
    <property type="protein sequence ID" value="MBA4669593.1"/>
    <property type="molecule type" value="Transcribed_RNA"/>
</dbReference>
<protein>
    <submittedName>
        <fullName evidence="1">Uncharacterized protein</fullName>
    </submittedName>
</protein>
<reference evidence="1" key="2">
    <citation type="submission" date="2020-07" db="EMBL/GenBank/DDBJ databases">
        <authorList>
            <person name="Vera ALvarez R."/>
            <person name="Arias-Moreno D.M."/>
            <person name="Jimenez-Jacinto V."/>
            <person name="Jimenez-Bremont J.F."/>
            <person name="Swaminathan K."/>
            <person name="Moose S.P."/>
            <person name="Guerrero-Gonzalez M.L."/>
            <person name="Marino-Ramirez L."/>
            <person name="Landsman D."/>
            <person name="Rodriguez-Kessler M."/>
            <person name="Delgado-Sanchez P."/>
        </authorList>
    </citation>
    <scope>NUCLEOTIDE SEQUENCE</scope>
    <source>
        <tissue evidence="1">Cladode</tissue>
    </source>
</reference>